<dbReference type="InterPro" id="IPR025293">
    <property type="entry name" value="YfiR/HmsC-like"/>
</dbReference>
<sequence length="188" mass="20877">MAALLMLAGGSVIASEEQEIPENLQVPILFKLLTYDRTLMEKSSEFLRVGVLYRRGDGASEQNMEALMEVLSSMAEKTIKGKTFEVVPIPWDRKESIDEGLRSAEVDILYVTRAHKGRLSQITALTRELNILSLTGVVDYVSGGLGVGVGLEEDHPRIMVNLDAVRAEGHDLESQVLRICKKIQSHRE</sequence>
<evidence type="ECO:0000313" key="1">
    <source>
        <dbReference type="EMBL" id="MBU2690435.1"/>
    </source>
</evidence>
<accession>A0A948RT74</accession>
<protein>
    <submittedName>
        <fullName evidence="1">YfiR family protein</fullName>
    </submittedName>
</protein>
<name>A0A948RT74_UNCEI</name>
<evidence type="ECO:0000313" key="2">
    <source>
        <dbReference type="Proteomes" id="UP000777784"/>
    </source>
</evidence>
<gene>
    <name evidence="1" type="ORF">KJ970_05860</name>
</gene>
<reference evidence="1" key="1">
    <citation type="submission" date="2021-05" db="EMBL/GenBank/DDBJ databases">
        <title>Energy efficiency and biological interactions define the core microbiome of deep oligotrophic groundwater.</title>
        <authorList>
            <person name="Mehrshad M."/>
            <person name="Lopez-Fernandez M."/>
            <person name="Bell E."/>
            <person name="Bernier-Latmani R."/>
            <person name="Bertilsson S."/>
            <person name="Dopson M."/>
        </authorList>
    </citation>
    <scope>NUCLEOTIDE SEQUENCE</scope>
    <source>
        <strain evidence="1">Modern_marine.mb.64</strain>
    </source>
</reference>
<dbReference type="Pfam" id="PF13689">
    <property type="entry name" value="DUF4154"/>
    <property type="match status" value="1"/>
</dbReference>
<organism evidence="1 2">
    <name type="scientific">Eiseniibacteriota bacterium</name>
    <dbReference type="NCBI Taxonomy" id="2212470"/>
    <lineage>
        <taxon>Bacteria</taxon>
        <taxon>Candidatus Eiseniibacteriota</taxon>
    </lineage>
</organism>
<proteinExistence type="predicted"/>
<comment type="caution">
    <text evidence="1">The sequence shown here is derived from an EMBL/GenBank/DDBJ whole genome shotgun (WGS) entry which is preliminary data.</text>
</comment>
<dbReference type="EMBL" id="JAHJDP010000031">
    <property type="protein sequence ID" value="MBU2690435.1"/>
    <property type="molecule type" value="Genomic_DNA"/>
</dbReference>
<dbReference type="AlphaFoldDB" id="A0A948RT74"/>
<dbReference type="Proteomes" id="UP000777784">
    <property type="component" value="Unassembled WGS sequence"/>
</dbReference>